<keyword evidence="3" id="KW-0808">Transferase</keyword>
<evidence type="ECO:0000259" key="1">
    <source>
        <dbReference type="Pfam" id="PF00534"/>
    </source>
</evidence>
<dbReference type="Pfam" id="PF00534">
    <property type="entry name" value="Glycos_transf_1"/>
    <property type="match status" value="1"/>
</dbReference>
<feature type="domain" description="Glycosyltransferase subfamily 4-like N-terminal" evidence="2">
    <location>
        <begin position="28"/>
        <end position="150"/>
    </location>
</feature>
<dbReference type="InterPro" id="IPR050194">
    <property type="entry name" value="Glycosyltransferase_grp1"/>
</dbReference>
<dbReference type="EMBL" id="CP002859">
    <property type="protein sequence ID" value="AEI51431.1"/>
    <property type="molecule type" value="Genomic_DNA"/>
</dbReference>
<accession>A0A7U4E884</accession>
<evidence type="ECO:0000313" key="4">
    <source>
        <dbReference type="Proteomes" id="UP000000493"/>
    </source>
</evidence>
<sequence>MVKNLILSQTLAVKILIAAFGFYPETHGIAQAAYHQAMGLHRLDYEITVVTQASDQPRNVPFAVVSFPVRYRRFSLLPQRKVITAYQRFILESDADVFFFHGWETWVSEWVIPILPQLKGKTVLISHGTTIHLRYPGFKGWLRWLLNRSAALGFSGKLRMFDWLVFLSPHPDPQRMSDVVEAKRLGITDFSIIPNGANPAFLRSSVVDFRTKFGIPNATILLCVGNFMREKGQRELVRWFRELALKNTVLVLIGSRFNEYSAQLSKAAGTHLNVTVFLFEQLTVEDIHAAYSAATIFVSATYTEVQPLVLLDAMAVGVPFLCREVGAVKELKGGLCFRTKREFSKKLRWLLRHPLSRSSLGEKGRKSVQEKYNWDKSALLWHALIQRLIQGIRRCSQ</sequence>
<reference evidence="3 4" key="2">
    <citation type="journal article" date="2012" name="Stand. Genomic Sci.">
        <title>Complete genome sequence of the aquatic bacterium Runella slithyformis type strain (LSU 4(T)).</title>
        <authorList>
            <person name="Copeland A."/>
            <person name="Zhang X."/>
            <person name="Misra M."/>
            <person name="Lapidus A."/>
            <person name="Nolan M."/>
            <person name="Lucas S."/>
            <person name="Deshpande S."/>
            <person name="Cheng J.F."/>
            <person name="Tapia R."/>
            <person name="Goodwin L.A."/>
            <person name="Pitluck S."/>
            <person name="Liolios K."/>
            <person name="Pagani I."/>
            <person name="Ivanova N."/>
            <person name="Mikhailova N."/>
            <person name="Pati A."/>
            <person name="Chen A."/>
            <person name="Palaniappan K."/>
            <person name="Land M."/>
            <person name="Hauser L."/>
            <person name="Pan C."/>
            <person name="Jeffries C.D."/>
            <person name="Detter J.C."/>
            <person name="Brambilla E.M."/>
            <person name="Rohde M."/>
            <person name="Djao O.D."/>
            <person name="Goker M."/>
            <person name="Sikorski J."/>
            <person name="Tindall B.J."/>
            <person name="Woyke T."/>
            <person name="Bristow J."/>
            <person name="Eisen J.A."/>
            <person name="Markowitz V."/>
            <person name="Hugenholtz P."/>
            <person name="Kyrpides N.C."/>
            <person name="Klenk H.P."/>
            <person name="Mavromatis K."/>
        </authorList>
    </citation>
    <scope>NUCLEOTIDE SEQUENCE [LARGE SCALE GENOMIC DNA]</scope>
    <source>
        <strain evidence="4">ATCC 29530 / DSM 19594 / LMG 11500 / NCIMB 11436 / LSU 4</strain>
    </source>
</reference>
<dbReference type="PANTHER" id="PTHR45947:SF3">
    <property type="entry name" value="SULFOQUINOVOSYL TRANSFERASE SQD2"/>
    <property type="match status" value="1"/>
</dbReference>
<dbReference type="CDD" id="cd03801">
    <property type="entry name" value="GT4_PimA-like"/>
    <property type="match status" value="1"/>
</dbReference>
<dbReference type="GO" id="GO:0016757">
    <property type="term" value="F:glycosyltransferase activity"/>
    <property type="evidence" value="ECO:0007669"/>
    <property type="project" value="InterPro"/>
</dbReference>
<dbReference type="Gene3D" id="3.40.50.2000">
    <property type="entry name" value="Glycogen Phosphorylase B"/>
    <property type="match status" value="2"/>
</dbReference>
<feature type="domain" description="Glycosyl transferase family 1" evidence="1">
    <location>
        <begin position="212"/>
        <end position="366"/>
    </location>
</feature>
<dbReference type="KEGG" id="rsi:Runsl_5129"/>
<protein>
    <submittedName>
        <fullName evidence="3">Glycosyl transferase group 1</fullName>
    </submittedName>
</protein>
<organism evidence="3 4">
    <name type="scientific">Runella slithyformis (strain ATCC 29530 / DSM 19594 / LMG 11500 / NCIMB 11436 / LSU 4)</name>
    <dbReference type="NCBI Taxonomy" id="761193"/>
    <lineage>
        <taxon>Bacteria</taxon>
        <taxon>Pseudomonadati</taxon>
        <taxon>Bacteroidota</taxon>
        <taxon>Cytophagia</taxon>
        <taxon>Cytophagales</taxon>
        <taxon>Spirosomataceae</taxon>
        <taxon>Runella</taxon>
    </lineage>
</organism>
<dbReference type="InterPro" id="IPR028098">
    <property type="entry name" value="Glyco_trans_4-like_N"/>
</dbReference>
<evidence type="ECO:0000259" key="2">
    <source>
        <dbReference type="Pfam" id="PF13579"/>
    </source>
</evidence>
<name>A0A7U4E884_RUNSL</name>
<dbReference type="Proteomes" id="UP000000493">
    <property type="component" value="Chromosome"/>
</dbReference>
<gene>
    <name evidence="3" type="ordered locus">Runsl_5129</name>
</gene>
<proteinExistence type="predicted"/>
<keyword evidence="4" id="KW-1185">Reference proteome</keyword>
<reference evidence="4" key="1">
    <citation type="submission" date="2011-06" db="EMBL/GenBank/DDBJ databases">
        <title>The complete genome of chromosome of Runella slithyformis DSM 19594.</title>
        <authorList>
            <consortium name="US DOE Joint Genome Institute (JGI-PGF)"/>
            <person name="Lucas S."/>
            <person name="Han J."/>
            <person name="Lapidus A."/>
            <person name="Bruce D."/>
            <person name="Goodwin L."/>
            <person name="Pitluck S."/>
            <person name="Peters L."/>
            <person name="Kyrpides N."/>
            <person name="Mavromatis K."/>
            <person name="Ivanova N."/>
            <person name="Ovchinnikova G."/>
            <person name="Zhang X."/>
            <person name="Misra M."/>
            <person name="Detter J.C."/>
            <person name="Tapia R."/>
            <person name="Han C."/>
            <person name="Land M."/>
            <person name="Hauser L."/>
            <person name="Markowitz V."/>
            <person name="Cheng J.-F."/>
            <person name="Hugenholtz P."/>
            <person name="Woyke T."/>
            <person name="Wu D."/>
            <person name="Tindall B."/>
            <person name="Faehrich R."/>
            <person name="Brambilla E."/>
            <person name="Klenk H.-P."/>
            <person name="Eisen J.A."/>
        </authorList>
    </citation>
    <scope>NUCLEOTIDE SEQUENCE [LARGE SCALE GENOMIC DNA]</scope>
    <source>
        <strain evidence="4">ATCC 29530 / DSM 19594 / LMG 11500 / NCIMB 11436 / LSU 4</strain>
    </source>
</reference>
<dbReference type="SUPFAM" id="SSF53756">
    <property type="entry name" value="UDP-Glycosyltransferase/glycogen phosphorylase"/>
    <property type="match status" value="1"/>
</dbReference>
<evidence type="ECO:0000313" key="3">
    <source>
        <dbReference type="EMBL" id="AEI51431.1"/>
    </source>
</evidence>
<dbReference type="Pfam" id="PF13579">
    <property type="entry name" value="Glyco_trans_4_4"/>
    <property type="match status" value="1"/>
</dbReference>
<dbReference type="AlphaFoldDB" id="A0A7U4E884"/>
<dbReference type="InterPro" id="IPR001296">
    <property type="entry name" value="Glyco_trans_1"/>
</dbReference>
<dbReference type="PANTHER" id="PTHR45947">
    <property type="entry name" value="SULFOQUINOVOSYL TRANSFERASE SQD2"/>
    <property type="match status" value="1"/>
</dbReference>